<dbReference type="AlphaFoldDB" id="A0A4P9W4E2"/>
<evidence type="ECO:0000313" key="3">
    <source>
        <dbReference type="EMBL" id="RKO86115.1"/>
    </source>
</evidence>
<gene>
    <name evidence="3" type="ORF">BDK51DRAFT_31922</name>
</gene>
<feature type="region of interest" description="Disordered" evidence="1">
    <location>
        <begin position="198"/>
        <end position="236"/>
    </location>
</feature>
<dbReference type="InterPro" id="IPR001810">
    <property type="entry name" value="F-box_dom"/>
</dbReference>
<proteinExistence type="predicted"/>
<dbReference type="EMBL" id="KZ998464">
    <property type="protein sequence ID" value="RKO86115.1"/>
    <property type="molecule type" value="Genomic_DNA"/>
</dbReference>
<accession>A0A4P9W4E2</accession>
<dbReference type="Gene3D" id="1.20.1280.50">
    <property type="match status" value="1"/>
</dbReference>
<evidence type="ECO:0000259" key="2">
    <source>
        <dbReference type="Pfam" id="PF12937"/>
    </source>
</evidence>
<name>A0A4P9W4E2_9FUNG</name>
<dbReference type="SUPFAM" id="SSF81383">
    <property type="entry name" value="F-box domain"/>
    <property type="match status" value="1"/>
</dbReference>
<dbReference type="InterPro" id="IPR036047">
    <property type="entry name" value="F-box-like_dom_sf"/>
</dbReference>
<dbReference type="Pfam" id="PF12937">
    <property type="entry name" value="F-box-like"/>
    <property type="match status" value="1"/>
</dbReference>
<organism evidence="3 4">
    <name type="scientific">Blyttiomyces helicus</name>
    <dbReference type="NCBI Taxonomy" id="388810"/>
    <lineage>
        <taxon>Eukaryota</taxon>
        <taxon>Fungi</taxon>
        <taxon>Fungi incertae sedis</taxon>
        <taxon>Chytridiomycota</taxon>
        <taxon>Chytridiomycota incertae sedis</taxon>
        <taxon>Chytridiomycetes</taxon>
        <taxon>Chytridiomycetes incertae sedis</taxon>
        <taxon>Blyttiomyces</taxon>
    </lineage>
</organism>
<sequence length="236" mass="25988">MSSLPSHPHPPRQEPPTSDSPPPMRFPNEILLEIFKVTPQGALARACGVSRLWQALITPLLYRQPDVHGEVWWIRLIDTSVANKQLGALVKEVLSLAGCFDIGEEGVMRVATSLPNLKTLNLAFVTGVTVRSCEHIGRTCQTLQRLDLSGTEVSYPTLQSIVTSLEKLIDITDMTGGIDSREQFEWIAEKNPTLVLIDESLTDSESDSGTDSEEGVDSDGVSKADSEDLWDDYHDD</sequence>
<dbReference type="Gene3D" id="3.80.10.10">
    <property type="entry name" value="Ribonuclease Inhibitor"/>
    <property type="match status" value="1"/>
</dbReference>
<evidence type="ECO:0000256" key="1">
    <source>
        <dbReference type="SAM" id="MobiDB-lite"/>
    </source>
</evidence>
<dbReference type="OrthoDB" id="421226at2759"/>
<dbReference type="Proteomes" id="UP000269721">
    <property type="component" value="Unassembled WGS sequence"/>
</dbReference>
<feature type="compositionally biased region" description="Acidic residues" evidence="1">
    <location>
        <begin position="227"/>
        <end position="236"/>
    </location>
</feature>
<feature type="domain" description="F-box" evidence="2">
    <location>
        <begin position="27"/>
        <end position="66"/>
    </location>
</feature>
<reference evidence="4" key="1">
    <citation type="journal article" date="2018" name="Nat. Microbiol.">
        <title>Leveraging single-cell genomics to expand the fungal tree of life.</title>
        <authorList>
            <person name="Ahrendt S.R."/>
            <person name="Quandt C.A."/>
            <person name="Ciobanu D."/>
            <person name="Clum A."/>
            <person name="Salamov A."/>
            <person name="Andreopoulos B."/>
            <person name="Cheng J.F."/>
            <person name="Woyke T."/>
            <person name="Pelin A."/>
            <person name="Henrissat B."/>
            <person name="Reynolds N.K."/>
            <person name="Benny G.L."/>
            <person name="Smith M.E."/>
            <person name="James T.Y."/>
            <person name="Grigoriev I.V."/>
        </authorList>
    </citation>
    <scope>NUCLEOTIDE SEQUENCE [LARGE SCALE GENOMIC DNA]</scope>
</reference>
<feature type="compositionally biased region" description="Acidic residues" evidence="1">
    <location>
        <begin position="200"/>
        <end position="217"/>
    </location>
</feature>
<evidence type="ECO:0000313" key="4">
    <source>
        <dbReference type="Proteomes" id="UP000269721"/>
    </source>
</evidence>
<dbReference type="InterPro" id="IPR032675">
    <property type="entry name" value="LRR_dom_sf"/>
</dbReference>
<keyword evidence="4" id="KW-1185">Reference proteome</keyword>
<feature type="region of interest" description="Disordered" evidence="1">
    <location>
        <begin position="1"/>
        <end position="23"/>
    </location>
</feature>
<dbReference type="SUPFAM" id="SSF52047">
    <property type="entry name" value="RNI-like"/>
    <property type="match status" value="1"/>
</dbReference>
<protein>
    <recommendedName>
        <fullName evidence="2">F-box domain-containing protein</fullName>
    </recommendedName>
</protein>